<proteinExistence type="predicted"/>
<dbReference type="OrthoDB" id="677810at2"/>
<dbReference type="InterPro" id="IPR009081">
    <property type="entry name" value="PP-bd_ACP"/>
</dbReference>
<dbReference type="EMBL" id="AEDD01000003">
    <property type="protein sequence ID" value="EFM11965.1"/>
    <property type="molecule type" value="Genomic_DNA"/>
</dbReference>
<dbReference type="AlphaFoldDB" id="E0I7E9"/>
<dbReference type="PROSITE" id="PS50075">
    <property type="entry name" value="CARRIER"/>
    <property type="match status" value="1"/>
</dbReference>
<dbReference type="Gene3D" id="1.10.1200.10">
    <property type="entry name" value="ACP-like"/>
    <property type="match status" value="1"/>
</dbReference>
<dbReference type="STRING" id="717606.PaecuDRAFT_1573"/>
<dbReference type="SUPFAM" id="SSF47336">
    <property type="entry name" value="ACP-like"/>
    <property type="match status" value="1"/>
</dbReference>
<feature type="domain" description="Carrier" evidence="1">
    <location>
        <begin position="1"/>
        <end position="79"/>
    </location>
</feature>
<dbReference type="InterPro" id="IPR036736">
    <property type="entry name" value="ACP-like_sf"/>
</dbReference>
<dbReference type="Pfam" id="PF00550">
    <property type="entry name" value="PP-binding"/>
    <property type="match status" value="1"/>
</dbReference>
<gene>
    <name evidence="2" type="ORF">PaecuDRAFT_1573</name>
</gene>
<evidence type="ECO:0000259" key="1">
    <source>
        <dbReference type="PROSITE" id="PS50075"/>
    </source>
</evidence>
<evidence type="ECO:0000313" key="3">
    <source>
        <dbReference type="Proteomes" id="UP000005387"/>
    </source>
</evidence>
<keyword evidence="3" id="KW-1185">Reference proteome</keyword>
<evidence type="ECO:0000313" key="2">
    <source>
        <dbReference type="EMBL" id="EFM11965.1"/>
    </source>
</evidence>
<organism evidence="2 3">
    <name type="scientific">Paenibacillus curdlanolyticus YK9</name>
    <dbReference type="NCBI Taxonomy" id="717606"/>
    <lineage>
        <taxon>Bacteria</taxon>
        <taxon>Bacillati</taxon>
        <taxon>Bacillota</taxon>
        <taxon>Bacilli</taxon>
        <taxon>Bacillales</taxon>
        <taxon>Paenibacillaceae</taxon>
        <taxon>Paenibacillus</taxon>
    </lineage>
</organism>
<dbReference type="Proteomes" id="UP000005387">
    <property type="component" value="Unassembled WGS sequence"/>
</dbReference>
<accession>E0I7E9</accession>
<reference evidence="2 3" key="1">
    <citation type="submission" date="2010-07" db="EMBL/GenBank/DDBJ databases">
        <title>The draft genome of Paenibacillus curdlanolyticus YK9.</title>
        <authorList>
            <consortium name="US DOE Joint Genome Institute (JGI-PGF)"/>
            <person name="Lucas S."/>
            <person name="Copeland A."/>
            <person name="Lapidus A."/>
            <person name="Cheng J.-F."/>
            <person name="Bruce D."/>
            <person name="Goodwin L."/>
            <person name="Pitluck S."/>
            <person name="Land M.L."/>
            <person name="Hauser L."/>
            <person name="Chang Y.-J."/>
            <person name="Jeffries C."/>
            <person name="Anderson I.J."/>
            <person name="Johnson E."/>
            <person name="Loganathan U."/>
            <person name="Mulhopadhyay B."/>
            <person name="Kyrpides N."/>
            <person name="Woyke T.J."/>
        </authorList>
    </citation>
    <scope>NUCLEOTIDE SEQUENCE [LARGE SCALE GENOMIC DNA]</scope>
    <source>
        <strain evidence="2 3">YK9</strain>
    </source>
</reference>
<dbReference type="eggNOG" id="COG0236">
    <property type="taxonomic scope" value="Bacteria"/>
</dbReference>
<dbReference type="RefSeq" id="WP_006037584.1">
    <property type="nucleotide sequence ID" value="NZ_AEDD01000003.1"/>
</dbReference>
<protein>
    <recommendedName>
        <fullName evidence="1">Carrier domain-containing protein</fullName>
    </recommendedName>
</protein>
<sequence>MLELDVKGKAKPFLLKALRRKDIADDEDVFAVGALNSLFAMQLILFLEKEFQIRVENKDLNLDYFRTLNAIDAFVSGKLDRVARA</sequence>
<name>E0I7E9_9BACL</name>